<evidence type="ECO:0000313" key="3">
    <source>
        <dbReference type="EMBL" id="NYG31908.1"/>
    </source>
</evidence>
<dbReference type="InterPro" id="IPR029044">
    <property type="entry name" value="Nucleotide-diphossugar_trans"/>
</dbReference>
<dbReference type="AlphaFoldDB" id="A0A7Y9QV03"/>
<dbReference type="Gene3D" id="3.90.550.10">
    <property type="entry name" value="Spore Coat Polysaccharide Biosynthesis Protein SpsA, Chain A"/>
    <property type="match status" value="1"/>
</dbReference>
<dbReference type="InterPro" id="IPR011990">
    <property type="entry name" value="TPR-like_helical_dom_sf"/>
</dbReference>
<evidence type="ECO:0000313" key="4">
    <source>
        <dbReference type="Proteomes" id="UP000518288"/>
    </source>
</evidence>
<comment type="similarity">
    <text evidence="1">Belongs to the glycosyltransferase 2 family. WaaE/KdtX subfamily.</text>
</comment>
<sequence>MQRYTVAAVLIVRDEAPRLRRALDSLRPWTDRLVVVDTGSQDDTIAVARAGGAEVSHVRWCDDFSLARNAALERAGADWHIVLDGDEWLARGGETLATLRTLRPDFVGAVRVDSDHGPKEHTSVASSWISRLLPGHVRYAGRIHEQPQHTLPVRRLPLRVGHDGYAAVALDRKAGRNAVLLQRSIDEHPGDPYLWYQLGKDHDVYGRHAEALHCFAQAEGLLSEQASTPSWLHDLSVRSLHALKCCGRHADGVQRASDGMARWERSPDFFFALGDLMLDWAASEPARAGELLPMIEGAWQRCLEIGERPDLEGAVHGRGSHLATHNLGVLRACSTALIPAKTDT</sequence>
<evidence type="ECO:0000256" key="1">
    <source>
        <dbReference type="ARBA" id="ARBA00038494"/>
    </source>
</evidence>
<dbReference type="SUPFAM" id="SSF53448">
    <property type="entry name" value="Nucleotide-diphospho-sugar transferases"/>
    <property type="match status" value="1"/>
</dbReference>
<dbReference type="PANTHER" id="PTHR43630">
    <property type="entry name" value="POLY-BETA-1,6-N-ACETYL-D-GLUCOSAMINE SYNTHASE"/>
    <property type="match status" value="1"/>
</dbReference>
<organism evidence="3 4">
    <name type="scientific">Sphaerotilus montanus</name>
    <dbReference type="NCBI Taxonomy" id="522889"/>
    <lineage>
        <taxon>Bacteria</taxon>
        <taxon>Pseudomonadati</taxon>
        <taxon>Pseudomonadota</taxon>
        <taxon>Betaproteobacteria</taxon>
        <taxon>Burkholderiales</taxon>
        <taxon>Sphaerotilaceae</taxon>
        <taxon>Sphaerotilus</taxon>
    </lineage>
</organism>
<dbReference type="Pfam" id="PF00535">
    <property type="entry name" value="Glycos_transf_2"/>
    <property type="match status" value="1"/>
</dbReference>
<reference evidence="3 4" key="1">
    <citation type="submission" date="2020-07" db="EMBL/GenBank/DDBJ databases">
        <title>Genomic Encyclopedia of Archaeal and Bacterial Type Strains, Phase II (KMG-II): from individual species to whole genera.</title>
        <authorList>
            <person name="Goeker M."/>
        </authorList>
    </citation>
    <scope>NUCLEOTIDE SEQUENCE [LARGE SCALE GENOMIC DNA]</scope>
    <source>
        <strain evidence="3 4">DSM 21226</strain>
    </source>
</reference>
<protein>
    <recommendedName>
        <fullName evidence="2">Glycosyltransferase 2-like domain-containing protein</fullName>
    </recommendedName>
</protein>
<keyword evidence="4" id="KW-1185">Reference proteome</keyword>
<dbReference type="RefSeq" id="WP_179632855.1">
    <property type="nucleotide sequence ID" value="NZ_JACCFH010000001.1"/>
</dbReference>
<evidence type="ECO:0000259" key="2">
    <source>
        <dbReference type="Pfam" id="PF00535"/>
    </source>
</evidence>
<dbReference type="Proteomes" id="UP000518288">
    <property type="component" value="Unassembled WGS sequence"/>
</dbReference>
<dbReference type="PANTHER" id="PTHR43630:SF2">
    <property type="entry name" value="GLYCOSYLTRANSFERASE"/>
    <property type="match status" value="1"/>
</dbReference>
<gene>
    <name evidence="3" type="ORF">BDD16_000894</name>
</gene>
<dbReference type="EMBL" id="JACCFH010000001">
    <property type="protein sequence ID" value="NYG31908.1"/>
    <property type="molecule type" value="Genomic_DNA"/>
</dbReference>
<comment type="caution">
    <text evidence="3">The sequence shown here is derived from an EMBL/GenBank/DDBJ whole genome shotgun (WGS) entry which is preliminary data.</text>
</comment>
<feature type="domain" description="Glycosyltransferase 2-like" evidence="2">
    <location>
        <begin position="9"/>
        <end position="119"/>
    </location>
</feature>
<dbReference type="InterPro" id="IPR001173">
    <property type="entry name" value="Glyco_trans_2-like"/>
</dbReference>
<proteinExistence type="inferred from homology"/>
<accession>A0A7Y9QV03</accession>
<name>A0A7Y9QV03_9BURK</name>
<dbReference type="SUPFAM" id="SSF48452">
    <property type="entry name" value="TPR-like"/>
    <property type="match status" value="1"/>
</dbReference>